<dbReference type="RefSeq" id="WP_179911285.1">
    <property type="nucleotide sequence ID" value="NZ_CP058910.1"/>
</dbReference>
<name>A0A7D5P053_9EURY</name>
<dbReference type="AlphaFoldDB" id="A0A7D5P053"/>
<dbReference type="KEGG" id="hrr:HZS55_08650"/>
<reference evidence="1 2" key="1">
    <citation type="submission" date="2020-07" db="EMBL/GenBank/DDBJ databases">
        <title>Halosimplex pelagicum sp. nov. and Halosimplex rubrum sp. nov., isolated from salted brown alga Laminaria, and emended description of the genus Halosimplex.</title>
        <authorList>
            <person name="Cui H."/>
        </authorList>
    </citation>
    <scope>NUCLEOTIDE SEQUENCE [LARGE SCALE GENOMIC DNA]</scope>
    <source>
        <strain evidence="1 2">R27</strain>
    </source>
</reference>
<dbReference type="EMBL" id="CP058910">
    <property type="protein sequence ID" value="QLH77357.1"/>
    <property type="molecule type" value="Genomic_DNA"/>
</dbReference>
<proteinExistence type="predicted"/>
<dbReference type="Proteomes" id="UP000509667">
    <property type="component" value="Chromosome"/>
</dbReference>
<accession>A0A7D5P053</accession>
<keyword evidence="2" id="KW-1185">Reference proteome</keyword>
<organism evidence="1 2">
    <name type="scientific">Halosimplex rubrum</name>
    <dbReference type="NCBI Taxonomy" id="869889"/>
    <lineage>
        <taxon>Archaea</taxon>
        <taxon>Methanobacteriati</taxon>
        <taxon>Methanobacteriota</taxon>
        <taxon>Stenosarchaea group</taxon>
        <taxon>Halobacteria</taxon>
        <taxon>Halobacteriales</taxon>
        <taxon>Haloarculaceae</taxon>
        <taxon>Halosimplex</taxon>
    </lineage>
</organism>
<protein>
    <submittedName>
        <fullName evidence="1">Uncharacterized protein</fullName>
    </submittedName>
</protein>
<dbReference type="GeneID" id="56077927"/>
<evidence type="ECO:0000313" key="1">
    <source>
        <dbReference type="EMBL" id="QLH77357.1"/>
    </source>
</evidence>
<gene>
    <name evidence="1" type="ORF">HZS55_08650</name>
</gene>
<evidence type="ECO:0000313" key="2">
    <source>
        <dbReference type="Proteomes" id="UP000509667"/>
    </source>
</evidence>
<sequence length="54" mass="5765">MVLAALAFYALVAFVVVAAGSFVGATLALQVYHGDRAGSLSLRELVRRLNNDTR</sequence>